<reference evidence="1 2" key="1">
    <citation type="submission" date="2015-04" db="EMBL/GenBank/DDBJ databases">
        <title>Complete genome sequence of Schizopora paradoxa KUC8140, a cosmopolitan wood degrader in East Asia.</title>
        <authorList>
            <consortium name="DOE Joint Genome Institute"/>
            <person name="Min B."/>
            <person name="Park H."/>
            <person name="Jang Y."/>
            <person name="Kim J.-J."/>
            <person name="Kim K.H."/>
            <person name="Pangilinan J."/>
            <person name="Lipzen A."/>
            <person name="Riley R."/>
            <person name="Grigoriev I.V."/>
            <person name="Spatafora J.W."/>
            <person name="Choi I.-G."/>
        </authorList>
    </citation>
    <scope>NUCLEOTIDE SEQUENCE [LARGE SCALE GENOMIC DNA]</scope>
    <source>
        <strain evidence="1 2">KUC8140</strain>
    </source>
</reference>
<dbReference type="Proteomes" id="UP000053477">
    <property type="component" value="Unassembled WGS sequence"/>
</dbReference>
<proteinExistence type="predicted"/>
<evidence type="ECO:0000313" key="2">
    <source>
        <dbReference type="Proteomes" id="UP000053477"/>
    </source>
</evidence>
<keyword evidence="2" id="KW-1185">Reference proteome</keyword>
<name>A0A0H2QZZ1_9AGAM</name>
<organism evidence="1 2">
    <name type="scientific">Schizopora paradoxa</name>
    <dbReference type="NCBI Taxonomy" id="27342"/>
    <lineage>
        <taxon>Eukaryota</taxon>
        <taxon>Fungi</taxon>
        <taxon>Dikarya</taxon>
        <taxon>Basidiomycota</taxon>
        <taxon>Agaricomycotina</taxon>
        <taxon>Agaricomycetes</taxon>
        <taxon>Hymenochaetales</taxon>
        <taxon>Schizoporaceae</taxon>
        <taxon>Schizopora</taxon>
    </lineage>
</organism>
<dbReference type="AlphaFoldDB" id="A0A0H2QZZ1"/>
<accession>A0A0H2QZZ1</accession>
<dbReference type="InParanoid" id="A0A0H2QZZ1"/>
<gene>
    <name evidence="1" type="ORF">SCHPADRAFT_947298</name>
</gene>
<protein>
    <submittedName>
        <fullName evidence="1">Uncharacterized protein</fullName>
    </submittedName>
</protein>
<dbReference type="EMBL" id="KQ086391">
    <property type="protein sequence ID" value="KLO04969.1"/>
    <property type="molecule type" value="Genomic_DNA"/>
</dbReference>
<evidence type="ECO:0000313" key="1">
    <source>
        <dbReference type="EMBL" id="KLO04969.1"/>
    </source>
</evidence>
<sequence length="250" mass="27883">MHDYIPLRVSDIPTPLFREKSERFKHEIATLLPAFLNSRRLRVNWSEDVSRYGDDEFGTQKNTFVVTVPFPEEYAGRCTGKIVPLPADDDTDSPPAGGRTLSAVIASLPSTQAQAQAKAARKEKTMRAIQAALDEDEPRVKPDHKRLETLLVLAREASQRAAEEVFSCELSSQGISLDDLPVSRAGTPSTSRILHIGEDDYDDSQVSGVDAGYWFHDPPFGSPSKSVREGKERELSPEMEKTVVKKFIRR</sequence>